<keyword evidence="6" id="KW-0282">Flagellum</keyword>
<evidence type="ECO:0000256" key="2">
    <source>
        <dbReference type="ARBA" id="ARBA00023143"/>
    </source>
</evidence>
<feature type="domain" description="Flagellin C-terminal" evidence="5">
    <location>
        <begin position="156"/>
        <end position="240"/>
    </location>
</feature>
<dbReference type="Gene3D" id="6.10.10.10">
    <property type="entry name" value="Flagellar export chaperone, C-terminal domain"/>
    <property type="match status" value="1"/>
</dbReference>
<evidence type="ECO:0000259" key="5">
    <source>
        <dbReference type="Pfam" id="PF00700"/>
    </source>
</evidence>
<dbReference type="PANTHER" id="PTHR42792">
    <property type="entry name" value="FLAGELLIN"/>
    <property type="match status" value="1"/>
</dbReference>
<sequence length="241" mass="24416">MAQVINTNVSALFAGQALNKSQQALQTAQERLSSGLRINSAKDDATGLATATTYDTTIRGANQAARNSNDAISTAQTNDGYMAQITANLQRLYEIGVQLGGTASGAEATALIAENTRINALATSDTGAVIDSTGTVGGAVGTKPTLTATGSSASIATINADLTAVSTARSSYGADMATYGSAVAVLQLQSVNVSASYSRIMDTDYAAETAAASKNNILQQAGTAALAQANQNPQSVLSLLR</sequence>
<keyword evidence="7" id="KW-1185">Reference proteome</keyword>
<dbReference type="GO" id="GO:0005576">
    <property type="term" value="C:extracellular region"/>
    <property type="evidence" value="ECO:0007669"/>
    <property type="project" value="UniProtKB-SubCell"/>
</dbReference>
<comment type="similarity">
    <text evidence="1 3">Belongs to the bacterial flagellin family.</text>
</comment>
<dbReference type="InterPro" id="IPR042187">
    <property type="entry name" value="Flagellin_C_sub2"/>
</dbReference>
<keyword evidence="6" id="KW-0966">Cell projection</keyword>
<accession>A0A809S9E6</accession>
<feature type="domain" description="Flagellin N-terminal" evidence="4">
    <location>
        <begin position="5"/>
        <end position="104"/>
    </location>
</feature>
<evidence type="ECO:0000313" key="7">
    <source>
        <dbReference type="Proteomes" id="UP000463939"/>
    </source>
</evidence>
<dbReference type="Proteomes" id="UP000463939">
    <property type="component" value="Chromosome"/>
</dbReference>
<dbReference type="Pfam" id="PF00669">
    <property type="entry name" value="Flagellin_N"/>
    <property type="match status" value="1"/>
</dbReference>
<evidence type="ECO:0000256" key="3">
    <source>
        <dbReference type="RuleBase" id="RU362073"/>
    </source>
</evidence>
<evidence type="ECO:0000313" key="6">
    <source>
        <dbReference type="EMBL" id="BBP00872.1"/>
    </source>
</evidence>
<keyword evidence="3" id="KW-0964">Secreted</keyword>
<keyword evidence="6" id="KW-0969">Cilium</keyword>
<dbReference type="InterPro" id="IPR001492">
    <property type="entry name" value="Flagellin"/>
</dbReference>
<organism evidence="6 7">
    <name type="scientific">Sulfuriferula nivalis</name>
    <dbReference type="NCBI Taxonomy" id="2675298"/>
    <lineage>
        <taxon>Bacteria</taxon>
        <taxon>Pseudomonadati</taxon>
        <taxon>Pseudomonadota</taxon>
        <taxon>Betaproteobacteria</taxon>
        <taxon>Nitrosomonadales</taxon>
        <taxon>Sulfuricellaceae</taxon>
        <taxon>Sulfuriferula</taxon>
    </lineage>
</organism>
<dbReference type="Gene3D" id="6.10.280.190">
    <property type="match status" value="1"/>
</dbReference>
<protein>
    <recommendedName>
        <fullName evidence="3">Flagellin</fullName>
    </recommendedName>
</protein>
<keyword evidence="2 3" id="KW-0975">Bacterial flagellum</keyword>
<dbReference type="PRINTS" id="PR00207">
    <property type="entry name" value="FLAGELLIN"/>
</dbReference>
<dbReference type="Pfam" id="PF00700">
    <property type="entry name" value="Flagellin_C"/>
    <property type="match status" value="1"/>
</dbReference>
<dbReference type="GO" id="GO:0005198">
    <property type="term" value="F:structural molecule activity"/>
    <property type="evidence" value="ECO:0007669"/>
    <property type="project" value="UniProtKB-UniRule"/>
</dbReference>
<name>A0A809S9E6_9PROT</name>
<dbReference type="InterPro" id="IPR046358">
    <property type="entry name" value="Flagellin_C"/>
</dbReference>
<dbReference type="SUPFAM" id="SSF64518">
    <property type="entry name" value="Phase 1 flagellin"/>
    <property type="match status" value="1"/>
</dbReference>
<comment type="function">
    <text evidence="3">Flagellin is the subunit protein which polymerizes to form the filaments of bacterial flagella.</text>
</comment>
<dbReference type="KEGG" id="sniv:SFSGTM_15800"/>
<dbReference type="Gene3D" id="1.20.1330.10">
    <property type="entry name" value="f41 fragment of flagellin, N-terminal domain"/>
    <property type="match status" value="1"/>
</dbReference>
<dbReference type="AlphaFoldDB" id="A0A809S9E6"/>
<dbReference type="PANTHER" id="PTHR42792:SF2">
    <property type="entry name" value="FLAGELLIN"/>
    <property type="match status" value="1"/>
</dbReference>
<comment type="subcellular location">
    <subcellularLocation>
        <location evidence="3">Secreted</location>
    </subcellularLocation>
    <subcellularLocation>
        <location evidence="3">Bacterial flagellum</location>
    </subcellularLocation>
</comment>
<dbReference type="EMBL" id="AP021881">
    <property type="protein sequence ID" value="BBP00872.1"/>
    <property type="molecule type" value="Genomic_DNA"/>
</dbReference>
<reference evidence="7" key="1">
    <citation type="submission" date="2019-11" db="EMBL/GenBank/DDBJ databases">
        <title>Isolation and characterization of a novel species in the genus Sulfuriferula.</title>
        <authorList>
            <person name="Mochizuki J."/>
            <person name="Kojima H."/>
            <person name="Fukui M."/>
        </authorList>
    </citation>
    <scope>NUCLEOTIDE SEQUENCE [LARGE SCALE GENOMIC DNA]</scope>
    <source>
        <strain evidence="7">SGTM</strain>
    </source>
</reference>
<evidence type="ECO:0000259" key="4">
    <source>
        <dbReference type="Pfam" id="PF00669"/>
    </source>
</evidence>
<dbReference type="InterPro" id="IPR001029">
    <property type="entry name" value="Flagellin_N"/>
</dbReference>
<dbReference type="RefSeq" id="WP_162084721.1">
    <property type="nucleotide sequence ID" value="NZ_AP021881.1"/>
</dbReference>
<proteinExistence type="inferred from homology"/>
<evidence type="ECO:0000256" key="1">
    <source>
        <dbReference type="ARBA" id="ARBA00005709"/>
    </source>
</evidence>
<dbReference type="GO" id="GO:0009288">
    <property type="term" value="C:bacterial-type flagellum"/>
    <property type="evidence" value="ECO:0007669"/>
    <property type="project" value="UniProtKB-SubCell"/>
</dbReference>
<gene>
    <name evidence="6" type="primary">fliC</name>
    <name evidence="6" type="ORF">SFSGTM_15800</name>
</gene>